<keyword evidence="5 6" id="KW-0663">Pyridoxal phosphate</keyword>
<name>A0A090GUJ6_MESPL</name>
<comment type="similarity">
    <text evidence="2 6">Belongs to the class-III pyridoxal-phosphate-dependent aminotransferase family.</text>
</comment>
<dbReference type="PANTHER" id="PTHR42684">
    <property type="entry name" value="ADENOSYLMETHIONINE-8-AMINO-7-OXONONANOATE AMINOTRANSFERASE"/>
    <property type="match status" value="1"/>
</dbReference>
<organism evidence="7 8">
    <name type="scientific">Mesorhizobium plurifarium</name>
    <dbReference type="NCBI Taxonomy" id="69974"/>
    <lineage>
        <taxon>Bacteria</taxon>
        <taxon>Pseudomonadati</taxon>
        <taxon>Pseudomonadota</taxon>
        <taxon>Alphaproteobacteria</taxon>
        <taxon>Hyphomicrobiales</taxon>
        <taxon>Phyllobacteriaceae</taxon>
        <taxon>Mesorhizobium</taxon>
    </lineage>
</organism>
<evidence type="ECO:0000256" key="6">
    <source>
        <dbReference type="RuleBase" id="RU003560"/>
    </source>
</evidence>
<evidence type="ECO:0000256" key="2">
    <source>
        <dbReference type="ARBA" id="ARBA00008954"/>
    </source>
</evidence>
<accession>A0A090GUJ6</accession>
<dbReference type="Pfam" id="PF00202">
    <property type="entry name" value="Aminotran_3"/>
    <property type="match status" value="1"/>
</dbReference>
<dbReference type="FunFam" id="3.40.640.10:FF:000014">
    <property type="entry name" value="Adenosylmethionine-8-amino-7-oxononanoate aminotransferase, probable"/>
    <property type="match status" value="1"/>
</dbReference>
<dbReference type="PIRSF" id="PIRSF000521">
    <property type="entry name" value="Transaminase_4ab_Lys_Orn"/>
    <property type="match status" value="1"/>
</dbReference>
<dbReference type="GO" id="GO:0034387">
    <property type="term" value="F:4-aminobutyrate:pyruvate transaminase activity"/>
    <property type="evidence" value="ECO:0007669"/>
    <property type="project" value="UniProtKB-EC"/>
</dbReference>
<evidence type="ECO:0000256" key="1">
    <source>
        <dbReference type="ARBA" id="ARBA00001933"/>
    </source>
</evidence>
<protein>
    <submittedName>
        <fullName evidence="7">Gamma aminobutyrate transaminase 3, chloroplastic</fullName>
        <ecNumber evidence="7">2.6.1.96</ecNumber>
    </submittedName>
</protein>
<dbReference type="InterPro" id="IPR005814">
    <property type="entry name" value="Aminotrans_3"/>
</dbReference>
<evidence type="ECO:0000256" key="3">
    <source>
        <dbReference type="ARBA" id="ARBA00022576"/>
    </source>
</evidence>
<keyword evidence="4 7" id="KW-0808">Transferase</keyword>
<dbReference type="EC" id="2.6.1.96" evidence="7"/>
<dbReference type="Gene3D" id="3.40.640.10">
    <property type="entry name" value="Type I PLP-dependent aspartate aminotransferase-like (Major domain)"/>
    <property type="match status" value="1"/>
</dbReference>
<dbReference type="InterPro" id="IPR015422">
    <property type="entry name" value="PyrdxlP-dep_Trfase_small"/>
</dbReference>
<dbReference type="GO" id="GO:0009102">
    <property type="term" value="P:biotin biosynthetic process"/>
    <property type="evidence" value="ECO:0007669"/>
    <property type="project" value="TreeGrafter"/>
</dbReference>
<evidence type="ECO:0000313" key="7">
    <source>
        <dbReference type="EMBL" id="CDX56608.1"/>
    </source>
</evidence>
<dbReference type="Gene3D" id="3.90.1150.10">
    <property type="entry name" value="Aspartate Aminotransferase, domain 1"/>
    <property type="match status" value="1"/>
</dbReference>
<evidence type="ECO:0000256" key="5">
    <source>
        <dbReference type="ARBA" id="ARBA00022898"/>
    </source>
</evidence>
<sequence>MLHNSARAIDMSLHLHSQTDPRRHEQDGPLIVSGGDGVYVRDDAGNRYIEGMAGLWTASLGFNDQRLAAAAAAQFAKLANYHTFNHRSNEPCIDLIEQLAAVSPISSCKIFLANSGSEANDSMIKLAWYYQAARGKPEKRRIISRNGAFHGSTVMGAVLSGLPHMHRSFGMNTDDILYAGKPHFYREGQEGESEQAFADRLIAELEAMILAAGPDTIAAMIAEPVMGAGGVIVPPTGYFPKLRQLLDKHDILLLADEVVCGFGRTGNWFGSQTFGFKPDMFSVAKGLSSGYLPIAAVVVSDKTYQSIADEGHRNGVFGHGFTYSGHPVASAVAAEALRIYHEIDVVGRARTLGARMLEKLRDALADHPMVGEIRGVGLLAGVELVADRRKKQGFPAEARVGAQVERACRARGIILRNMGDVLALCPPYIIEPDQIDELVRALFLAIEDTRESLSL</sequence>
<evidence type="ECO:0000256" key="4">
    <source>
        <dbReference type="ARBA" id="ARBA00022679"/>
    </source>
</evidence>
<dbReference type="Proteomes" id="UP000046122">
    <property type="component" value="Unassembled WGS sequence"/>
</dbReference>
<evidence type="ECO:0000313" key="8">
    <source>
        <dbReference type="Proteomes" id="UP000046122"/>
    </source>
</evidence>
<dbReference type="GO" id="GO:0030170">
    <property type="term" value="F:pyridoxal phosphate binding"/>
    <property type="evidence" value="ECO:0007669"/>
    <property type="project" value="InterPro"/>
</dbReference>
<dbReference type="InterPro" id="IPR015421">
    <property type="entry name" value="PyrdxlP-dep_Trfase_major"/>
</dbReference>
<dbReference type="PROSITE" id="PS00600">
    <property type="entry name" value="AA_TRANSFER_CLASS_3"/>
    <property type="match status" value="1"/>
</dbReference>
<dbReference type="CDD" id="cd00610">
    <property type="entry name" value="OAT_like"/>
    <property type="match status" value="1"/>
</dbReference>
<dbReference type="SUPFAM" id="SSF53383">
    <property type="entry name" value="PLP-dependent transferases"/>
    <property type="match status" value="1"/>
</dbReference>
<dbReference type="InterPro" id="IPR049704">
    <property type="entry name" value="Aminotrans_3_PPA_site"/>
</dbReference>
<reference evidence="7 8" key="1">
    <citation type="submission" date="2014-08" db="EMBL/GenBank/DDBJ databases">
        <authorList>
            <person name="Moulin Lionel"/>
        </authorList>
    </citation>
    <scope>NUCLEOTIDE SEQUENCE [LARGE SCALE GENOMIC DNA]</scope>
</reference>
<gene>
    <name evidence="7" type="primary">GABA-TP</name>
    <name evidence="7" type="ORF">MPL3365_230325</name>
</gene>
<dbReference type="EMBL" id="CCNE01000016">
    <property type="protein sequence ID" value="CDX56608.1"/>
    <property type="molecule type" value="Genomic_DNA"/>
</dbReference>
<proteinExistence type="inferred from homology"/>
<dbReference type="GO" id="GO:0009448">
    <property type="term" value="P:gamma-aminobutyric acid metabolic process"/>
    <property type="evidence" value="ECO:0007669"/>
    <property type="project" value="TreeGrafter"/>
</dbReference>
<dbReference type="GO" id="GO:0004015">
    <property type="term" value="F:adenosylmethionine-8-amino-7-oxononanoate transaminase activity"/>
    <property type="evidence" value="ECO:0007669"/>
    <property type="project" value="TreeGrafter"/>
</dbReference>
<dbReference type="AlphaFoldDB" id="A0A090GUJ6"/>
<dbReference type="PANTHER" id="PTHR42684:SF3">
    <property type="entry name" value="ADENOSYLMETHIONINE-8-AMINO-7-OXONONANOATE AMINOTRANSFERASE"/>
    <property type="match status" value="1"/>
</dbReference>
<dbReference type="InterPro" id="IPR015424">
    <property type="entry name" value="PyrdxlP-dep_Trfase"/>
</dbReference>
<keyword evidence="3 7" id="KW-0032">Aminotransferase</keyword>
<comment type="cofactor">
    <cofactor evidence="1">
        <name>pyridoxal 5'-phosphate</name>
        <dbReference type="ChEBI" id="CHEBI:597326"/>
    </cofactor>
</comment>
<dbReference type="NCBIfam" id="NF004767">
    <property type="entry name" value="PRK06105.1"/>
    <property type="match status" value="1"/>
</dbReference>